<dbReference type="GO" id="GO:0016811">
    <property type="term" value="F:hydrolase activity, acting on carbon-nitrogen (but not peptide) bonds, in linear amides"/>
    <property type="evidence" value="ECO:0007669"/>
    <property type="project" value="InterPro"/>
</dbReference>
<dbReference type="PANTHER" id="PTHR31609">
    <property type="entry name" value="YDJC DEACETYLASE FAMILY MEMBER"/>
    <property type="match status" value="1"/>
</dbReference>
<sequence length="284" mass="30048">MTVLQGYKSVPPEGGVQGRARRRLFINADDFGLTDGVTAGIAEALAAGVVGGTTAMVCPDGAVERIRRWGQAFAGRVGLHLQLTGSAPCLPPGELPTLVGADGRFPRKKVAVVDVNPDEVRREWRAQYQRFLETGLVPSHLDAHHHIHKRPEVFGVFVELAREWGLPARALSDDMRRAMDAAGVVHADVCVTRFFGEELTTPKLLSLVDAAFAALGGQGVVEIMCHPGKSDATLAAISTYADAREEELAVLAEPGLAKALAGLGVTVIGPYGLDPTAFGANAQD</sequence>
<dbReference type="GO" id="GO:0019213">
    <property type="term" value="F:deacetylase activity"/>
    <property type="evidence" value="ECO:0007669"/>
    <property type="project" value="TreeGrafter"/>
</dbReference>
<accession>A0A4P6HK01</accession>
<dbReference type="AlphaFoldDB" id="A0A4P6HK01"/>
<dbReference type="Gene3D" id="3.20.20.370">
    <property type="entry name" value="Glycoside hydrolase/deacetylase"/>
    <property type="match status" value="1"/>
</dbReference>
<proteinExistence type="predicted"/>
<dbReference type="KEGG" id="dcb:C3Y92_10020"/>
<organism evidence="6 7">
    <name type="scientific">Solidesulfovibrio carbinolicus</name>
    <dbReference type="NCBI Taxonomy" id="296842"/>
    <lineage>
        <taxon>Bacteria</taxon>
        <taxon>Pseudomonadati</taxon>
        <taxon>Thermodesulfobacteriota</taxon>
        <taxon>Desulfovibrionia</taxon>
        <taxon>Desulfovibrionales</taxon>
        <taxon>Desulfovibrionaceae</taxon>
        <taxon>Solidesulfovibrio</taxon>
    </lineage>
</organism>
<dbReference type="GO" id="GO:0000272">
    <property type="term" value="P:polysaccharide catabolic process"/>
    <property type="evidence" value="ECO:0007669"/>
    <property type="project" value="InterPro"/>
</dbReference>
<evidence type="ECO:0000256" key="2">
    <source>
        <dbReference type="ARBA" id="ARBA00022723"/>
    </source>
</evidence>
<dbReference type="RefSeq" id="WP_129352226.1">
    <property type="nucleotide sequence ID" value="NZ_CP026538.1"/>
</dbReference>
<reference evidence="6 7" key="1">
    <citation type="submission" date="2018-02" db="EMBL/GenBank/DDBJ databases">
        <title>Genome sequence of Desulfovibrio carbinolicus DSM 3852.</title>
        <authorList>
            <person name="Wilbanks E."/>
            <person name="Skennerton C.T."/>
            <person name="Orphan V.J."/>
        </authorList>
    </citation>
    <scope>NUCLEOTIDE SEQUENCE [LARGE SCALE GENOMIC DNA]</scope>
    <source>
        <strain evidence="6 7">DSM 3852</strain>
    </source>
</reference>
<dbReference type="InterPro" id="IPR022948">
    <property type="entry name" value="COD_ChbG_bac"/>
</dbReference>
<gene>
    <name evidence="6" type="ORF">C3Y92_10020</name>
</gene>
<dbReference type="InterPro" id="IPR006879">
    <property type="entry name" value="YdjC-like"/>
</dbReference>
<keyword evidence="2" id="KW-0479">Metal-binding</keyword>
<dbReference type="OrthoDB" id="9774177at2"/>
<dbReference type="Proteomes" id="UP000293296">
    <property type="component" value="Chromosome"/>
</dbReference>
<keyword evidence="5" id="KW-0119">Carbohydrate metabolism</keyword>
<evidence type="ECO:0000256" key="4">
    <source>
        <dbReference type="ARBA" id="ARBA00022842"/>
    </source>
</evidence>
<dbReference type="Pfam" id="PF04794">
    <property type="entry name" value="YdjC"/>
    <property type="match status" value="1"/>
</dbReference>
<evidence type="ECO:0000256" key="3">
    <source>
        <dbReference type="ARBA" id="ARBA00022801"/>
    </source>
</evidence>
<evidence type="ECO:0000256" key="5">
    <source>
        <dbReference type="ARBA" id="ARBA00023277"/>
    </source>
</evidence>
<protein>
    <submittedName>
        <fullName evidence="6">Carbohydrate deacetylase</fullName>
    </submittedName>
</protein>
<evidence type="ECO:0000313" key="6">
    <source>
        <dbReference type="EMBL" id="QAZ67543.1"/>
    </source>
</evidence>
<evidence type="ECO:0000256" key="1">
    <source>
        <dbReference type="ARBA" id="ARBA00001946"/>
    </source>
</evidence>
<keyword evidence="4" id="KW-0460">Magnesium</keyword>
<dbReference type="GO" id="GO:0046872">
    <property type="term" value="F:metal ion binding"/>
    <property type="evidence" value="ECO:0007669"/>
    <property type="project" value="UniProtKB-KW"/>
</dbReference>
<dbReference type="CDD" id="cd10803">
    <property type="entry name" value="YdjC_EF3048_like"/>
    <property type="match status" value="1"/>
</dbReference>
<name>A0A4P6HK01_9BACT</name>
<dbReference type="SUPFAM" id="SSF88713">
    <property type="entry name" value="Glycoside hydrolase/deacetylase"/>
    <property type="match status" value="1"/>
</dbReference>
<dbReference type="EMBL" id="CP026538">
    <property type="protein sequence ID" value="QAZ67543.1"/>
    <property type="molecule type" value="Genomic_DNA"/>
</dbReference>
<dbReference type="InterPro" id="IPR011330">
    <property type="entry name" value="Glyco_hydro/deAcase_b/a-brl"/>
</dbReference>
<evidence type="ECO:0000313" key="7">
    <source>
        <dbReference type="Proteomes" id="UP000293296"/>
    </source>
</evidence>
<dbReference type="PANTHER" id="PTHR31609:SF1">
    <property type="entry name" value="CARBOHYDRATE DEACETYLASE"/>
    <property type="match status" value="1"/>
</dbReference>
<keyword evidence="7" id="KW-1185">Reference proteome</keyword>
<comment type="cofactor">
    <cofactor evidence="1">
        <name>Mg(2+)</name>
        <dbReference type="ChEBI" id="CHEBI:18420"/>
    </cofactor>
</comment>
<keyword evidence="3" id="KW-0378">Hydrolase</keyword>